<dbReference type="Proteomes" id="UP000197032">
    <property type="component" value="Unassembled WGS sequence"/>
</dbReference>
<evidence type="ECO:0000313" key="8">
    <source>
        <dbReference type="EMBL" id="GAW94256.1"/>
    </source>
</evidence>
<dbReference type="EMBL" id="BDGJ01000207">
    <property type="protein sequence ID" value="GAW94256.1"/>
    <property type="molecule type" value="Genomic_DNA"/>
</dbReference>
<evidence type="ECO:0000256" key="3">
    <source>
        <dbReference type="ARBA" id="ARBA00022692"/>
    </source>
</evidence>
<feature type="region of interest" description="Disordered" evidence="6">
    <location>
        <begin position="38"/>
        <end position="77"/>
    </location>
</feature>
<keyword evidence="4 7" id="KW-1133">Transmembrane helix</keyword>
<organism evidence="8 9">
    <name type="scientific">Calderihabitans maritimus</name>
    <dbReference type="NCBI Taxonomy" id="1246530"/>
    <lineage>
        <taxon>Bacteria</taxon>
        <taxon>Bacillati</taxon>
        <taxon>Bacillota</taxon>
        <taxon>Clostridia</taxon>
        <taxon>Neomoorellales</taxon>
        <taxon>Calderihabitantaceae</taxon>
        <taxon>Calderihabitans</taxon>
    </lineage>
</organism>
<evidence type="ECO:0000313" key="9">
    <source>
        <dbReference type="Proteomes" id="UP000197032"/>
    </source>
</evidence>
<dbReference type="Pfam" id="PF04277">
    <property type="entry name" value="OAD_gamma"/>
    <property type="match status" value="1"/>
</dbReference>
<evidence type="ECO:0000256" key="7">
    <source>
        <dbReference type="SAM" id="Phobius"/>
    </source>
</evidence>
<feature type="transmembrane region" description="Helical" evidence="7">
    <location>
        <begin position="6"/>
        <end position="27"/>
    </location>
</feature>
<feature type="compositionally biased region" description="Polar residues" evidence="6">
    <location>
        <begin position="54"/>
        <end position="65"/>
    </location>
</feature>
<keyword evidence="3 7" id="KW-0812">Transmembrane</keyword>
<evidence type="ECO:0000256" key="1">
    <source>
        <dbReference type="ARBA" id="ARBA00004236"/>
    </source>
</evidence>
<keyword evidence="9" id="KW-1185">Reference proteome</keyword>
<sequence>MTVIGMGVVFSVLALLCIMLIFTNKLFDYFEAKKQAAGEPAEKERPVSLAEKSATVNPEPVQQETVPDMEATPANPGLNPKTVAAIMAAVSVYVGQPAEKFRLTAVRHLSTAAGQGMVWASAGRQELILARQEILNRKGSRKR</sequence>
<evidence type="ECO:0000256" key="4">
    <source>
        <dbReference type="ARBA" id="ARBA00022989"/>
    </source>
</evidence>
<dbReference type="InterPro" id="IPR005899">
    <property type="entry name" value="Na_pump_deCOase"/>
</dbReference>
<dbReference type="GO" id="GO:0036376">
    <property type="term" value="P:sodium ion export across plasma membrane"/>
    <property type="evidence" value="ECO:0007669"/>
    <property type="project" value="InterPro"/>
</dbReference>
<dbReference type="GO" id="GO:0015081">
    <property type="term" value="F:sodium ion transmembrane transporter activity"/>
    <property type="evidence" value="ECO:0007669"/>
    <property type="project" value="InterPro"/>
</dbReference>
<keyword evidence="2" id="KW-1003">Cell membrane</keyword>
<name>A0A1Z5HXJ4_9FIRM</name>
<evidence type="ECO:0000256" key="5">
    <source>
        <dbReference type="ARBA" id="ARBA00023136"/>
    </source>
</evidence>
<comment type="subcellular location">
    <subcellularLocation>
        <location evidence="1">Cell membrane</location>
    </subcellularLocation>
</comment>
<proteinExistence type="predicted"/>
<accession>A0A1Z5HXJ4</accession>
<gene>
    <name evidence="8" type="ORF">KKC1_33670</name>
</gene>
<evidence type="ECO:0000256" key="6">
    <source>
        <dbReference type="SAM" id="MobiDB-lite"/>
    </source>
</evidence>
<keyword evidence="5 7" id="KW-0472">Membrane</keyword>
<comment type="caution">
    <text evidence="8">The sequence shown here is derived from an EMBL/GenBank/DDBJ whole genome shotgun (WGS) entry which is preliminary data.</text>
</comment>
<dbReference type="AlphaFoldDB" id="A0A1Z5HXJ4"/>
<protein>
    <submittedName>
        <fullName evidence="8">Sodium pump decarboxylase subunit gamma</fullName>
    </submittedName>
</protein>
<evidence type="ECO:0000256" key="2">
    <source>
        <dbReference type="ARBA" id="ARBA00022475"/>
    </source>
</evidence>
<reference evidence="9" key="1">
    <citation type="journal article" date="2017" name="Appl. Environ. Microbiol.">
        <title>Genomic analysis of Calderihabitans maritimus KKC1, a thermophilic hydrogenogenic carboxydotrophic bacterium isolated from marine sediment.</title>
        <authorList>
            <person name="Omae K."/>
            <person name="Yoneda Y."/>
            <person name="Fukuyama Y."/>
            <person name="Yoshida T."/>
            <person name="Sako Y."/>
        </authorList>
    </citation>
    <scope>NUCLEOTIDE SEQUENCE [LARGE SCALE GENOMIC DNA]</scope>
    <source>
        <strain evidence="9">KKC1</strain>
    </source>
</reference>
<dbReference type="GO" id="GO:0005886">
    <property type="term" value="C:plasma membrane"/>
    <property type="evidence" value="ECO:0007669"/>
    <property type="project" value="UniProtKB-SubCell"/>
</dbReference>